<sequence length="341" mass="38041">MAQYPNDVCAHVFLSWVWPQLRTMQDRWQQHELGERVISEAERVELTEWSVVLRRVLPLLLTALGQVQAIDGMTLAGAAYAFSRLQLQAHEKRSGKAELARAIERLERDLATTTSPGPRAADQRVCEVSACVSFDPPSLRPPSHALFDEEGEAATLILQPLPRLMQDPDRLCMLTRLYASWIDLSLRAHLKGAGTSVKRAAAPGDPHEHLAILEAGISKRLALSNPEAVLLSRLGENPYLRCFFFLAVARRRPEAASQALGKACEEVEKAVAQELELWAFCEKELDRQQQVLRNGEEFEARFRKKQASTGKKLQAHPPLPFSRSPGAIRLRTPPLLGSQAP</sequence>
<evidence type="ECO:0000313" key="3">
    <source>
        <dbReference type="Proteomes" id="UP001189429"/>
    </source>
</evidence>
<evidence type="ECO:0000256" key="1">
    <source>
        <dbReference type="SAM" id="MobiDB-lite"/>
    </source>
</evidence>
<dbReference type="Proteomes" id="UP001189429">
    <property type="component" value="Unassembled WGS sequence"/>
</dbReference>
<accession>A0ABN9VTL9</accession>
<comment type="caution">
    <text evidence="2">The sequence shown here is derived from an EMBL/GenBank/DDBJ whole genome shotgun (WGS) entry which is preliminary data.</text>
</comment>
<organism evidence="2 3">
    <name type="scientific">Prorocentrum cordatum</name>
    <dbReference type="NCBI Taxonomy" id="2364126"/>
    <lineage>
        <taxon>Eukaryota</taxon>
        <taxon>Sar</taxon>
        <taxon>Alveolata</taxon>
        <taxon>Dinophyceae</taxon>
        <taxon>Prorocentrales</taxon>
        <taxon>Prorocentraceae</taxon>
        <taxon>Prorocentrum</taxon>
    </lineage>
</organism>
<gene>
    <name evidence="2" type="ORF">PCOR1329_LOCUS60378</name>
</gene>
<evidence type="ECO:0000313" key="2">
    <source>
        <dbReference type="EMBL" id="CAK0875808.1"/>
    </source>
</evidence>
<name>A0ABN9VTL9_9DINO</name>
<proteinExistence type="predicted"/>
<feature type="region of interest" description="Disordered" evidence="1">
    <location>
        <begin position="303"/>
        <end position="341"/>
    </location>
</feature>
<protein>
    <submittedName>
        <fullName evidence="2">Uncharacterized protein</fullName>
    </submittedName>
</protein>
<feature type="non-terminal residue" evidence="2">
    <location>
        <position position="341"/>
    </location>
</feature>
<dbReference type="EMBL" id="CAUYUJ010017558">
    <property type="protein sequence ID" value="CAK0875808.1"/>
    <property type="molecule type" value="Genomic_DNA"/>
</dbReference>
<keyword evidence="3" id="KW-1185">Reference proteome</keyword>
<reference evidence="2" key="1">
    <citation type="submission" date="2023-10" db="EMBL/GenBank/DDBJ databases">
        <authorList>
            <person name="Chen Y."/>
            <person name="Shah S."/>
            <person name="Dougan E. K."/>
            <person name="Thang M."/>
            <person name="Chan C."/>
        </authorList>
    </citation>
    <scope>NUCLEOTIDE SEQUENCE [LARGE SCALE GENOMIC DNA]</scope>
</reference>